<evidence type="ECO:0000313" key="1">
    <source>
        <dbReference type="EMBL" id="CAA9427375.1"/>
    </source>
</evidence>
<sequence length="177" mass="19026">MSRVRRILTLAAGLTVATVVVGEIVARFGLGLGTPPLSMVHPTIEYLFRPDQDVSRFGNRQAYNAQGMRSGPIPEEGRVALVIGDSVVNGGTLIDQDDLATEIVARQSREVGAPVYVGNVSAGSWGPSNQLAWLEEFGTFRAEDVVLVLSSHDAGDVPTFLPLDPATSLSIPRRTRW</sequence>
<name>A0A6J4PWA1_9RHOB</name>
<dbReference type="AlphaFoldDB" id="A0A6J4PWA1"/>
<evidence type="ECO:0008006" key="2">
    <source>
        <dbReference type="Google" id="ProtNLM"/>
    </source>
</evidence>
<protein>
    <recommendedName>
        <fullName evidence="2">SGNH hydrolase-type esterase domain-containing protein</fullName>
    </recommendedName>
</protein>
<dbReference type="EMBL" id="CADCUU010000390">
    <property type="protein sequence ID" value="CAA9427375.1"/>
    <property type="molecule type" value="Genomic_DNA"/>
</dbReference>
<gene>
    <name evidence="1" type="ORF">AVDCRST_MAG15-2603</name>
</gene>
<proteinExistence type="predicted"/>
<organism evidence="1">
    <name type="scientific">uncultured Rubellimicrobium sp</name>
    <dbReference type="NCBI Taxonomy" id="543078"/>
    <lineage>
        <taxon>Bacteria</taxon>
        <taxon>Pseudomonadati</taxon>
        <taxon>Pseudomonadota</taxon>
        <taxon>Alphaproteobacteria</taxon>
        <taxon>Rhodobacterales</taxon>
        <taxon>Roseobacteraceae</taxon>
        <taxon>Rubellimicrobium</taxon>
        <taxon>environmental samples</taxon>
    </lineage>
</organism>
<reference evidence="1" key="1">
    <citation type="submission" date="2020-02" db="EMBL/GenBank/DDBJ databases">
        <authorList>
            <person name="Meier V. D."/>
        </authorList>
    </citation>
    <scope>NUCLEOTIDE SEQUENCE</scope>
    <source>
        <strain evidence="1">AVDCRST_MAG15</strain>
    </source>
</reference>
<accession>A0A6J4PWA1</accession>